<keyword evidence="7" id="KW-0539">Nucleus</keyword>
<dbReference type="Proteomes" id="UP001153678">
    <property type="component" value="Unassembled WGS sequence"/>
</dbReference>
<dbReference type="GO" id="GO:0016787">
    <property type="term" value="F:hydrolase activity"/>
    <property type="evidence" value="ECO:0007669"/>
    <property type="project" value="UniProtKB-KW"/>
</dbReference>
<keyword evidence="8" id="KW-0472">Membrane</keyword>
<gene>
    <name evidence="10" type="ORF">FWILDA_LOCUS14228</name>
</gene>
<keyword evidence="4" id="KW-0540">Nuclease</keyword>
<evidence type="ECO:0000259" key="9">
    <source>
        <dbReference type="Pfam" id="PF13359"/>
    </source>
</evidence>
<dbReference type="GO" id="GO:0005634">
    <property type="term" value="C:nucleus"/>
    <property type="evidence" value="ECO:0007669"/>
    <property type="project" value="UniProtKB-SubCell"/>
</dbReference>
<evidence type="ECO:0000313" key="11">
    <source>
        <dbReference type="Proteomes" id="UP001153678"/>
    </source>
</evidence>
<accession>A0A9W4T217</accession>
<comment type="similarity">
    <text evidence="3">Belongs to the HARBI1 family.</text>
</comment>
<evidence type="ECO:0000256" key="4">
    <source>
        <dbReference type="ARBA" id="ARBA00022722"/>
    </source>
</evidence>
<comment type="caution">
    <text evidence="10">The sequence shown here is derived from an EMBL/GenBank/DDBJ whole genome shotgun (WGS) entry which is preliminary data.</text>
</comment>
<evidence type="ECO:0000256" key="5">
    <source>
        <dbReference type="ARBA" id="ARBA00022723"/>
    </source>
</evidence>
<comment type="cofactor">
    <cofactor evidence="1">
        <name>a divalent metal cation</name>
        <dbReference type="ChEBI" id="CHEBI:60240"/>
    </cofactor>
</comment>
<dbReference type="InterPro" id="IPR027806">
    <property type="entry name" value="HARBI1_dom"/>
</dbReference>
<keyword evidence="5" id="KW-0479">Metal-binding</keyword>
<dbReference type="OrthoDB" id="2422321at2759"/>
<name>A0A9W4T217_9GLOM</name>
<evidence type="ECO:0000256" key="3">
    <source>
        <dbReference type="ARBA" id="ARBA00006958"/>
    </source>
</evidence>
<keyword evidence="8" id="KW-1133">Transmembrane helix</keyword>
<dbReference type="Pfam" id="PF13359">
    <property type="entry name" value="DDE_Tnp_4"/>
    <property type="match status" value="1"/>
</dbReference>
<evidence type="ECO:0000256" key="7">
    <source>
        <dbReference type="ARBA" id="ARBA00023242"/>
    </source>
</evidence>
<feature type="transmembrane region" description="Helical" evidence="8">
    <location>
        <begin position="136"/>
        <end position="161"/>
    </location>
</feature>
<evidence type="ECO:0000313" key="10">
    <source>
        <dbReference type="EMBL" id="CAI2189737.1"/>
    </source>
</evidence>
<keyword evidence="6" id="KW-0378">Hydrolase</keyword>
<dbReference type="PANTHER" id="PTHR22930:SF85">
    <property type="entry name" value="GH03217P-RELATED"/>
    <property type="match status" value="1"/>
</dbReference>
<keyword evidence="8" id="KW-0812">Transmembrane</keyword>
<evidence type="ECO:0000256" key="1">
    <source>
        <dbReference type="ARBA" id="ARBA00001968"/>
    </source>
</evidence>
<dbReference type="InterPro" id="IPR045249">
    <property type="entry name" value="HARBI1-like"/>
</dbReference>
<dbReference type="AlphaFoldDB" id="A0A9W4T217"/>
<dbReference type="GO" id="GO:0004518">
    <property type="term" value="F:nuclease activity"/>
    <property type="evidence" value="ECO:0007669"/>
    <property type="project" value="UniProtKB-KW"/>
</dbReference>
<reference evidence="10" key="1">
    <citation type="submission" date="2022-08" db="EMBL/GenBank/DDBJ databases">
        <authorList>
            <person name="Kallberg Y."/>
            <person name="Tangrot J."/>
            <person name="Rosling A."/>
        </authorList>
    </citation>
    <scope>NUCLEOTIDE SEQUENCE</scope>
    <source>
        <strain evidence="10">Wild A</strain>
    </source>
</reference>
<dbReference type="GO" id="GO:0046872">
    <property type="term" value="F:metal ion binding"/>
    <property type="evidence" value="ECO:0007669"/>
    <property type="project" value="UniProtKB-KW"/>
</dbReference>
<organism evidence="10 11">
    <name type="scientific">Funneliformis geosporum</name>
    <dbReference type="NCBI Taxonomy" id="1117311"/>
    <lineage>
        <taxon>Eukaryota</taxon>
        <taxon>Fungi</taxon>
        <taxon>Fungi incertae sedis</taxon>
        <taxon>Mucoromycota</taxon>
        <taxon>Glomeromycotina</taxon>
        <taxon>Glomeromycetes</taxon>
        <taxon>Glomerales</taxon>
        <taxon>Glomeraceae</taxon>
        <taxon>Funneliformis</taxon>
    </lineage>
</organism>
<sequence length="206" mass="23754">FSSEHIEFSNIAKKFKRKAGISYAVGAIDGSHIPIKAPKEFPMDYYNRKGFYSIVLQAVIDSSENFIDIFVGYPGSTYDSIIFHNSLLYHMFNSSSSIIPTNAYILGDASYSYQNWLLIPYRIEQAFEKLKSRFRYLINPLTTLLETSILIIIATCILYNICEERQEDMLNDNEYFDDQNHFQTLLGNDNITNSTNSIRDNLANYL</sequence>
<comment type="subcellular location">
    <subcellularLocation>
        <location evidence="2">Nucleus</location>
    </subcellularLocation>
</comment>
<protein>
    <submittedName>
        <fullName evidence="10">12381_t:CDS:1</fullName>
    </submittedName>
</protein>
<proteinExistence type="inferred from homology"/>
<keyword evidence="11" id="KW-1185">Reference proteome</keyword>
<dbReference type="PANTHER" id="PTHR22930">
    <property type="match status" value="1"/>
</dbReference>
<dbReference type="EMBL" id="CAMKVN010006011">
    <property type="protein sequence ID" value="CAI2189737.1"/>
    <property type="molecule type" value="Genomic_DNA"/>
</dbReference>
<evidence type="ECO:0000256" key="8">
    <source>
        <dbReference type="SAM" id="Phobius"/>
    </source>
</evidence>
<feature type="domain" description="DDE Tnp4" evidence="9">
    <location>
        <begin position="28"/>
        <end position="122"/>
    </location>
</feature>
<evidence type="ECO:0000256" key="2">
    <source>
        <dbReference type="ARBA" id="ARBA00004123"/>
    </source>
</evidence>
<evidence type="ECO:0000256" key="6">
    <source>
        <dbReference type="ARBA" id="ARBA00022801"/>
    </source>
</evidence>
<feature type="non-terminal residue" evidence="10">
    <location>
        <position position="1"/>
    </location>
</feature>